<reference evidence="1" key="1">
    <citation type="submission" date="2014-11" db="EMBL/GenBank/DDBJ databases">
        <authorList>
            <person name="Amaro Gonzalez C."/>
        </authorList>
    </citation>
    <scope>NUCLEOTIDE SEQUENCE</scope>
</reference>
<protein>
    <submittedName>
        <fullName evidence="1">Uncharacterized protein</fullName>
    </submittedName>
</protein>
<organism evidence="1">
    <name type="scientific">Anguilla anguilla</name>
    <name type="common">European freshwater eel</name>
    <name type="synonym">Muraena anguilla</name>
    <dbReference type="NCBI Taxonomy" id="7936"/>
    <lineage>
        <taxon>Eukaryota</taxon>
        <taxon>Metazoa</taxon>
        <taxon>Chordata</taxon>
        <taxon>Craniata</taxon>
        <taxon>Vertebrata</taxon>
        <taxon>Euteleostomi</taxon>
        <taxon>Actinopterygii</taxon>
        <taxon>Neopterygii</taxon>
        <taxon>Teleostei</taxon>
        <taxon>Anguilliformes</taxon>
        <taxon>Anguillidae</taxon>
        <taxon>Anguilla</taxon>
    </lineage>
</organism>
<name>A0A0E9QFF3_ANGAN</name>
<sequence length="38" mass="4082">MARAAKRSRNGCHRLQASVNGCTVTGPPSLNLIRTNDD</sequence>
<proteinExistence type="predicted"/>
<evidence type="ECO:0000313" key="1">
    <source>
        <dbReference type="EMBL" id="JAH15611.1"/>
    </source>
</evidence>
<accession>A0A0E9QFF3</accession>
<reference evidence="1" key="2">
    <citation type="journal article" date="2015" name="Fish Shellfish Immunol.">
        <title>Early steps in the European eel (Anguilla anguilla)-Vibrio vulnificus interaction in the gills: Role of the RtxA13 toxin.</title>
        <authorList>
            <person name="Callol A."/>
            <person name="Pajuelo D."/>
            <person name="Ebbesson L."/>
            <person name="Teles M."/>
            <person name="MacKenzie S."/>
            <person name="Amaro C."/>
        </authorList>
    </citation>
    <scope>NUCLEOTIDE SEQUENCE</scope>
</reference>
<dbReference type="AlphaFoldDB" id="A0A0E9QFF3"/>
<dbReference type="EMBL" id="GBXM01092966">
    <property type="protein sequence ID" value="JAH15611.1"/>
    <property type="molecule type" value="Transcribed_RNA"/>
</dbReference>